<dbReference type="InterPro" id="IPR036237">
    <property type="entry name" value="Xyl_isomerase-like_sf"/>
</dbReference>
<dbReference type="Pfam" id="PF01261">
    <property type="entry name" value="AP_endonuc_2"/>
    <property type="match status" value="1"/>
</dbReference>
<dbReference type="PANTHER" id="PTHR12110">
    <property type="entry name" value="HYDROXYPYRUVATE ISOMERASE"/>
    <property type="match status" value="1"/>
</dbReference>
<gene>
    <name evidence="2" type="ORF">IAA21_06425</name>
</gene>
<dbReference type="Proteomes" id="UP000824041">
    <property type="component" value="Unassembled WGS sequence"/>
</dbReference>
<dbReference type="InterPro" id="IPR013022">
    <property type="entry name" value="Xyl_isomerase-like_TIM-brl"/>
</dbReference>
<evidence type="ECO:0000259" key="1">
    <source>
        <dbReference type="Pfam" id="PF01261"/>
    </source>
</evidence>
<sequence>MKQNYEIKTDRIHQAFFQYKKEHPEKLKQRLKFSWSNWGFGLEDFSLSCDRLKRAGISYIELHGNHYGPDLGYNTAEVLKIMNSYGIKAGGVCGMFSADNDLSSNRPVHRQAAIDYIKREAEFTEAVGGRYMLVCPAAVGRSKKYDDSELERSLDSLSRVADVFVEHKIRAAIEPIRSAETTLVHSIADAKNYIRLLAHPGVQHINGDVYHMLVEESHIGEALLDAGEQLTNLHMADSNRCALGYGFLDIDTIIMALYLLDYNNNENCFVTPEPLGPGGDPYPMQHSKTAPEILDKLVFDSVTYFRAREDAVLAMEE</sequence>
<organism evidence="2 3">
    <name type="scientific">Candidatus Blautia faecigallinarum</name>
    <dbReference type="NCBI Taxonomy" id="2838488"/>
    <lineage>
        <taxon>Bacteria</taxon>
        <taxon>Bacillati</taxon>
        <taxon>Bacillota</taxon>
        <taxon>Clostridia</taxon>
        <taxon>Lachnospirales</taxon>
        <taxon>Lachnospiraceae</taxon>
        <taxon>Blautia</taxon>
    </lineage>
</organism>
<dbReference type="SUPFAM" id="SSF51658">
    <property type="entry name" value="Xylose isomerase-like"/>
    <property type="match status" value="1"/>
</dbReference>
<evidence type="ECO:0000313" key="2">
    <source>
        <dbReference type="EMBL" id="HIZ22417.1"/>
    </source>
</evidence>
<dbReference type="InterPro" id="IPR050312">
    <property type="entry name" value="IolE/XylAMocC-like"/>
</dbReference>
<accession>A0A9D2DSI2</accession>
<dbReference type="Gene3D" id="3.20.20.150">
    <property type="entry name" value="Divalent-metal-dependent TIM barrel enzymes"/>
    <property type="match status" value="1"/>
</dbReference>
<feature type="domain" description="Xylose isomerase-like TIM barrel" evidence="1">
    <location>
        <begin position="50"/>
        <end position="263"/>
    </location>
</feature>
<reference evidence="2" key="2">
    <citation type="submission" date="2021-04" db="EMBL/GenBank/DDBJ databases">
        <authorList>
            <person name="Gilroy R."/>
        </authorList>
    </citation>
    <scope>NUCLEOTIDE SEQUENCE</scope>
    <source>
        <strain evidence="2">14324</strain>
    </source>
</reference>
<dbReference type="GO" id="GO:0016853">
    <property type="term" value="F:isomerase activity"/>
    <property type="evidence" value="ECO:0007669"/>
    <property type="project" value="UniProtKB-KW"/>
</dbReference>
<dbReference type="AlphaFoldDB" id="A0A9D2DSI2"/>
<dbReference type="PANTHER" id="PTHR12110:SF41">
    <property type="entry name" value="INOSOSE DEHYDRATASE"/>
    <property type="match status" value="1"/>
</dbReference>
<comment type="caution">
    <text evidence="2">The sequence shown here is derived from an EMBL/GenBank/DDBJ whole genome shotgun (WGS) entry which is preliminary data.</text>
</comment>
<keyword evidence="2" id="KW-0413">Isomerase</keyword>
<name>A0A9D2DSI2_9FIRM</name>
<protein>
    <submittedName>
        <fullName evidence="2">Sugar phosphate isomerase/epimerase</fullName>
    </submittedName>
</protein>
<proteinExistence type="predicted"/>
<reference evidence="2" key="1">
    <citation type="journal article" date="2021" name="PeerJ">
        <title>Extensive microbial diversity within the chicken gut microbiome revealed by metagenomics and culture.</title>
        <authorList>
            <person name="Gilroy R."/>
            <person name="Ravi A."/>
            <person name="Getino M."/>
            <person name="Pursley I."/>
            <person name="Horton D.L."/>
            <person name="Alikhan N.F."/>
            <person name="Baker D."/>
            <person name="Gharbi K."/>
            <person name="Hall N."/>
            <person name="Watson M."/>
            <person name="Adriaenssens E.M."/>
            <person name="Foster-Nyarko E."/>
            <person name="Jarju S."/>
            <person name="Secka A."/>
            <person name="Antonio M."/>
            <person name="Oren A."/>
            <person name="Chaudhuri R.R."/>
            <person name="La Ragione R."/>
            <person name="Hildebrand F."/>
            <person name="Pallen M.J."/>
        </authorList>
    </citation>
    <scope>NUCLEOTIDE SEQUENCE</scope>
    <source>
        <strain evidence="2">14324</strain>
    </source>
</reference>
<evidence type="ECO:0000313" key="3">
    <source>
        <dbReference type="Proteomes" id="UP000824041"/>
    </source>
</evidence>
<dbReference type="EMBL" id="DXBU01000090">
    <property type="protein sequence ID" value="HIZ22417.1"/>
    <property type="molecule type" value="Genomic_DNA"/>
</dbReference>